<reference evidence="1" key="1">
    <citation type="submission" date="2024-05" db="EMBL/GenBank/DDBJ databases">
        <title>Isolation and characterization of Sporomusa carbonis sp. nov., a carboxydotrophic hydrogenogen in the genus of Sporomusa isolated from a charcoal burning pile.</title>
        <authorList>
            <person name="Boeer T."/>
            <person name="Rosenbaum F."/>
            <person name="Eysell L."/>
            <person name="Mueller V."/>
            <person name="Daniel R."/>
            <person name="Poehlein A."/>
        </authorList>
    </citation>
    <scope>NUCLEOTIDE SEQUENCE [LARGE SCALE GENOMIC DNA]</scope>
    <source>
        <strain evidence="1">DSM 10669</strain>
    </source>
</reference>
<name>A0ABZ3IIT0_9FIRM</name>
<sequence>MSIKTRLDKLEQIQGEQDDELRICVNIVDGEGRVHECENRRDGCRALPCDMSDCWMDKPRSGVKVINIDVGEDN</sequence>
<gene>
    <name evidence="1" type="ORF">SPSIL_017090</name>
</gene>
<dbReference type="RefSeq" id="WP_094604948.1">
    <property type="nucleotide sequence ID" value="NZ_CP155573.1"/>
</dbReference>
<organism evidence="1 2">
    <name type="scientific">Sporomusa silvacetica DSM 10669</name>
    <dbReference type="NCBI Taxonomy" id="1123289"/>
    <lineage>
        <taxon>Bacteria</taxon>
        <taxon>Bacillati</taxon>
        <taxon>Bacillota</taxon>
        <taxon>Negativicutes</taxon>
        <taxon>Selenomonadales</taxon>
        <taxon>Sporomusaceae</taxon>
        <taxon>Sporomusa</taxon>
    </lineage>
</organism>
<proteinExistence type="predicted"/>
<protein>
    <submittedName>
        <fullName evidence="1">Uncharacterized protein</fullName>
    </submittedName>
</protein>
<dbReference type="EMBL" id="CP155573">
    <property type="protein sequence ID" value="XFO65569.1"/>
    <property type="molecule type" value="Genomic_DNA"/>
</dbReference>
<dbReference type="Proteomes" id="UP000216752">
    <property type="component" value="Chromosome"/>
</dbReference>
<keyword evidence="2" id="KW-1185">Reference proteome</keyword>
<evidence type="ECO:0000313" key="1">
    <source>
        <dbReference type="EMBL" id="XFO65569.1"/>
    </source>
</evidence>
<accession>A0ABZ3IIT0</accession>
<evidence type="ECO:0000313" key="2">
    <source>
        <dbReference type="Proteomes" id="UP000216752"/>
    </source>
</evidence>